<keyword evidence="3" id="KW-1185">Reference proteome</keyword>
<proteinExistence type="predicted"/>
<organism evidence="2 3">
    <name type="scientific">Elysia crispata</name>
    <name type="common">lettuce slug</name>
    <dbReference type="NCBI Taxonomy" id="231223"/>
    <lineage>
        <taxon>Eukaryota</taxon>
        <taxon>Metazoa</taxon>
        <taxon>Spiralia</taxon>
        <taxon>Lophotrochozoa</taxon>
        <taxon>Mollusca</taxon>
        <taxon>Gastropoda</taxon>
        <taxon>Heterobranchia</taxon>
        <taxon>Euthyneura</taxon>
        <taxon>Panpulmonata</taxon>
        <taxon>Sacoglossa</taxon>
        <taxon>Placobranchoidea</taxon>
        <taxon>Plakobranchidae</taxon>
        <taxon>Elysia</taxon>
    </lineage>
</organism>
<comment type="caution">
    <text evidence="2">The sequence shown here is derived from an EMBL/GenBank/DDBJ whole genome shotgun (WGS) entry which is preliminary data.</text>
</comment>
<evidence type="ECO:0000256" key="1">
    <source>
        <dbReference type="SAM" id="MobiDB-lite"/>
    </source>
</evidence>
<reference evidence="2" key="1">
    <citation type="journal article" date="2023" name="G3 (Bethesda)">
        <title>A reference genome for the long-term kleptoplast-retaining sea slug Elysia crispata morphotype clarki.</title>
        <authorList>
            <person name="Eastman K.E."/>
            <person name="Pendleton A.L."/>
            <person name="Shaikh M.A."/>
            <person name="Suttiyut T."/>
            <person name="Ogas R."/>
            <person name="Tomko P."/>
            <person name="Gavelis G."/>
            <person name="Widhalm J.R."/>
            <person name="Wisecaver J.H."/>
        </authorList>
    </citation>
    <scope>NUCLEOTIDE SEQUENCE</scope>
    <source>
        <strain evidence="2">ECLA1</strain>
    </source>
</reference>
<name>A0AAE1DVP7_9GAST</name>
<protein>
    <submittedName>
        <fullName evidence="2">Uncharacterized protein</fullName>
    </submittedName>
</protein>
<dbReference type="Proteomes" id="UP001283361">
    <property type="component" value="Unassembled WGS sequence"/>
</dbReference>
<sequence length="333" mass="36678">MSPEERVQGWHTGNNENIASQFSPKTLRKLTTATVNGGSFDGFGVLISPYLARKTIWLEHLLEIDSFISKSRGFQSGTGNFKDLDPTGSFITCRGCAVREPRDMARQHPRVRAHSHFRAGGFNLSKAISVTLTARDVLRARADSSSVPLQSQGNWATREKVTRLLLVSLHWSAPRHEPALHPTPTGPQGWRSRQFPGRSTRLSDHSNTPGNLNIVSLNAGAPVFNAPTAVSSSVRDVFRPTPDPHRDQFRLLKKFLVRHVSFSTLAVGLVEGLDTAGRVYFTSGSPSLPDLVMRQSEATVSALNNAKQINQSPDRHLAKRPKCHTIISSELSH</sequence>
<dbReference type="EMBL" id="JAWDGP010002431">
    <property type="protein sequence ID" value="KAK3783268.1"/>
    <property type="molecule type" value="Genomic_DNA"/>
</dbReference>
<feature type="region of interest" description="Disordered" evidence="1">
    <location>
        <begin position="177"/>
        <end position="207"/>
    </location>
</feature>
<evidence type="ECO:0000313" key="3">
    <source>
        <dbReference type="Proteomes" id="UP001283361"/>
    </source>
</evidence>
<accession>A0AAE1DVP7</accession>
<dbReference type="AlphaFoldDB" id="A0AAE1DVP7"/>
<gene>
    <name evidence="2" type="ORF">RRG08_047723</name>
</gene>
<evidence type="ECO:0000313" key="2">
    <source>
        <dbReference type="EMBL" id="KAK3783268.1"/>
    </source>
</evidence>